<proteinExistence type="predicted"/>
<evidence type="ECO:0000313" key="2">
    <source>
        <dbReference type="Proteomes" id="UP000008461"/>
    </source>
</evidence>
<dbReference type="AlphaFoldDB" id="F4KVW4"/>
<dbReference type="Proteomes" id="UP000008461">
    <property type="component" value="Chromosome"/>
</dbReference>
<gene>
    <name evidence="1" type="ordered locus">Halhy_5716</name>
</gene>
<keyword evidence="2" id="KW-1185">Reference proteome</keyword>
<protein>
    <submittedName>
        <fullName evidence="1">Uncharacterized protein</fullName>
    </submittedName>
</protein>
<name>F4KVW4_HALH1</name>
<reference evidence="1 2" key="1">
    <citation type="journal article" date="2011" name="Stand. Genomic Sci.">
        <title>Complete genome sequence of Haliscomenobacter hydrossis type strain (O).</title>
        <authorList>
            <consortium name="US DOE Joint Genome Institute (JGI-PGF)"/>
            <person name="Daligault H."/>
            <person name="Lapidus A."/>
            <person name="Zeytun A."/>
            <person name="Nolan M."/>
            <person name="Lucas S."/>
            <person name="Del Rio T.G."/>
            <person name="Tice H."/>
            <person name="Cheng J.F."/>
            <person name="Tapia R."/>
            <person name="Han C."/>
            <person name="Goodwin L."/>
            <person name="Pitluck S."/>
            <person name="Liolios K."/>
            <person name="Pagani I."/>
            <person name="Ivanova N."/>
            <person name="Huntemann M."/>
            <person name="Mavromatis K."/>
            <person name="Mikhailova N."/>
            <person name="Pati A."/>
            <person name="Chen A."/>
            <person name="Palaniappan K."/>
            <person name="Land M."/>
            <person name="Hauser L."/>
            <person name="Brambilla E.M."/>
            <person name="Rohde M."/>
            <person name="Verbarg S."/>
            <person name="Goker M."/>
            <person name="Bristow J."/>
            <person name="Eisen J.A."/>
            <person name="Markowitz V."/>
            <person name="Hugenholtz P."/>
            <person name="Kyrpides N.C."/>
            <person name="Klenk H.P."/>
            <person name="Woyke T."/>
        </authorList>
    </citation>
    <scope>NUCLEOTIDE SEQUENCE [LARGE SCALE GENOMIC DNA]</scope>
    <source>
        <strain evidence="2">ATCC 27775 / DSM 1100 / LMG 10767 / O</strain>
    </source>
</reference>
<dbReference type="KEGG" id="hhy:Halhy_5716"/>
<accession>F4KVW4</accession>
<dbReference type="NCBIfam" id="NF033208">
    <property type="entry name" value="choice_anch_E"/>
    <property type="match status" value="1"/>
</dbReference>
<dbReference type="RefSeq" id="WP_013768068.1">
    <property type="nucleotide sequence ID" value="NC_015510.1"/>
</dbReference>
<organism evidence="1 2">
    <name type="scientific">Haliscomenobacter hydrossis (strain ATCC 27775 / DSM 1100 / LMG 10767 / O)</name>
    <dbReference type="NCBI Taxonomy" id="760192"/>
    <lineage>
        <taxon>Bacteria</taxon>
        <taxon>Pseudomonadati</taxon>
        <taxon>Bacteroidota</taxon>
        <taxon>Saprospiria</taxon>
        <taxon>Saprospirales</taxon>
        <taxon>Haliscomenobacteraceae</taxon>
        <taxon>Haliscomenobacter</taxon>
    </lineage>
</organism>
<sequence>MKKSNGSLLAGSVLLDYCLNLAMMQRKKTQSSGRMYLFPVLAISLLTSTSPNSFSTRNFSTNPQLEASHAALQMSEVCAEQMIMINDQTFQLELPKFDPALGTLTKVEVITDCTMMGEVSETEVSGNEYQLLLNINLRNQLPGQAQTTGTISKNYRKKIKGTSIETSGFQEKFEETKQVNESITTNLNAFVGTGTVAIPLTVDGLVNYQDAKSKIASNLKVKVCLKYLYE</sequence>
<dbReference type="EMBL" id="CP002691">
    <property type="protein sequence ID" value="AEE53539.1"/>
    <property type="molecule type" value="Genomic_DNA"/>
</dbReference>
<evidence type="ECO:0000313" key="1">
    <source>
        <dbReference type="EMBL" id="AEE53539.1"/>
    </source>
</evidence>
<dbReference type="HOGENOM" id="CLU_1203468_0_0_10"/>
<reference key="2">
    <citation type="submission" date="2011-04" db="EMBL/GenBank/DDBJ databases">
        <title>Complete sequence of chromosome of Haliscomenobacter hydrossis DSM 1100.</title>
        <authorList>
            <consortium name="US DOE Joint Genome Institute (JGI-PGF)"/>
            <person name="Lucas S."/>
            <person name="Han J."/>
            <person name="Lapidus A."/>
            <person name="Bruce D."/>
            <person name="Goodwin L."/>
            <person name="Pitluck S."/>
            <person name="Peters L."/>
            <person name="Kyrpides N."/>
            <person name="Mavromatis K."/>
            <person name="Ivanova N."/>
            <person name="Ovchinnikova G."/>
            <person name="Pagani I."/>
            <person name="Daligault H."/>
            <person name="Detter J.C."/>
            <person name="Han C."/>
            <person name="Land M."/>
            <person name="Hauser L."/>
            <person name="Markowitz V."/>
            <person name="Cheng J.-F."/>
            <person name="Hugenholtz P."/>
            <person name="Woyke T."/>
            <person name="Wu D."/>
            <person name="Verbarg S."/>
            <person name="Frueling A."/>
            <person name="Brambilla E."/>
            <person name="Klenk H.-P."/>
            <person name="Eisen J.A."/>
        </authorList>
    </citation>
    <scope>NUCLEOTIDE SEQUENCE</scope>
    <source>
        <strain>DSM 1100</strain>
    </source>
</reference>